<keyword evidence="3" id="KW-1185">Reference proteome</keyword>
<evidence type="ECO:0000256" key="1">
    <source>
        <dbReference type="SAM" id="Phobius"/>
    </source>
</evidence>
<gene>
    <name evidence="2" type="ORF">ACFQ4G_04000</name>
</gene>
<sequence>MYFSKSCIFTTDTADIEVNKFCEAFIRISKIMRIYRSSLAIAYSVFLAAATAACSIHPVPEDVTGVTTLEIANKIRCEAFYAVNDILIDFIKRKNFRNADKILKILNENPASLKNLPYDKIEPELSKLLDKYDGTAIALDFTFDMTETNKISTELGILSIIANNSDALSLKGSSDRTRKNIRNFRIVKTIKELYLKGEECAKPTNQVNYAYPITGNIGIREVLDTFFGLNETLLLSENAKDKTVLFADTITFTTTFNGSASPAVLLSSLARSTTIGTFNLVLDGGRTDTHTLIIAISLPPDKNYFPVTSAKERANVEVDLQIQKNQFIPVLLNR</sequence>
<organism evidence="2 3">
    <name type="scientific">Methylobacterium marchantiae</name>
    <dbReference type="NCBI Taxonomy" id="600331"/>
    <lineage>
        <taxon>Bacteria</taxon>
        <taxon>Pseudomonadati</taxon>
        <taxon>Pseudomonadota</taxon>
        <taxon>Alphaproteobacteria</taxon>
        <taxon>Hyphomicrobiales</taxon>
        <taxon>Methylobacteriaceae</taxon>
        <taxon>Methylobacterium</taxon>
    </lineage>
</organism>
<keyword evidence="1" id="KW-1133">Transmembrane helix</keyword>
<protein>
    <recommendedName>
        <fullName evidence="4">Lipoprotein</fullName>
    </recommendedName>
</protein>
<dbReference type="RefSeq" id="WP_238204153.1">
    <property type="nucleotide sequence ID" value="NZ_JBHTND010000004.1"/>
</dbReference>
<dbReference type="EMBL" id="JBHTND010000004">
    <property type="protein sequence ID" value="MFD1300748.1"/>
    <property type="molecule type" value="Genomic_DNA"/>
</dbReference>
<proteinExistence type="predicted"/>
<reference evidence="3" key="1">
    <citation type="journal article" date="2019" name="Int. J. Syst. Evol. Microbiol.">
        <title>The Global Catalogue of Microorganisms (GCM) 10K type strain sequencing project: providing services to taxonomists for standard genome sequencing and annotation.</title>
        <authorList>
            <consortium name="The Broad Institute Genomics Platform"/>
            <consortium name="The Broad Institute Genome Sequencing Center for Infectious Disease"/>
            <person name="Wu L."/>
            <person name="Ma J."/>
        </authorList>
    </citation>
    <scope>NUCLEOTIDE SEQUENCE [LARGE SCALE GENOMIC DNA]</scope>
    <source>
        <strain evidence="3">CCUG 56108</strain>
    </source>
</reference>
<name>A0ABW3WWW9_9HYPH</name>
<dbReference type="Proteomes" id="UP001597176">
    <property type="component" value="Unassembled WGS sequence"/>
</dbReference>
<evidence type="ECO:0000313" key="3">
    <source>
        <dbReference type="Proteomes" id="UP001597176"/>
    </source>
</evidence>
<comment type="caution">
    <text evidence="2">The sequence shown here is derived from an EMBL/GenBank/DDBJ whole genome shotgun (WGS) entry which is preliminary data.</text>
</comment>
<accession>A0ABW3WWW9</accession>
<feature type="transmembrane region" description="Helical" evidence="1">
    <location>
        <begin position="34"/>
        <end position="53"/>
    </location>
</feature>
<keyword evidence="1" id="KW-0472">Membrane</keyword>
<evidence type="ECO:0008006" key="4">
    <source>
        <dbReference type="Google" id="ProtNLM"/>
    </source>
</evidence>
<evidence type="ECO:0000313" key="2">
    <source>
        <dbReference type="EMBL" id="MFD1300748.1"/>
    </source>
</evidence>
<keyword evidence="1" id="KW-0812">Transmembrane</keyword>